<dbReference type="InterPro" id="IPR016035">
    <property type="entry name" value="Acyl_Trfase/lysoPLipase"/>
</dbReference>
<evidence type="ECO:0000256" key="3">
    <source>
        <dbReference type="ARBA" id="ARBA00023098"/>
    </source>
</evidence>
<dbReference type="GO" id="GO:0016787">
    <property type="term" value="F:hydrolase activity"/>
    <property type="evidence" value="ECO:0007669"/>
    <property type="project" value="UniProtKB-UniRule"/>
</dbReference>
<feature type="region of interest" description="Disordered" evidence="5">
    <location>
        <begin position="1"/>
        <end position="35"/>
    </location>
</feature>
<evidence type="ECO:0000256" key="4">
    <source>
        <dbReference type="PROSITE-ProRule" id="PRU01161"/>
    </source>
</evidence>
<gene>
    <name evidence="7" type="ORF">BHAOGJBA_2818</name>
</gene>
<protein>
    <recommendedName>
        <fullName evidence="6">PNPLA domain-containing protein</fullName>
    </recommendedName>
</protein>
<dbReference type="Proteomes" id="UP001055247">
    <property type="component" value="Unassembled WGS sequence"/>
</dbReference>
<accession>A0AAV4ZM80</accession>
<dbReference type="PANTHER" id="PTHR14226:SF57">
    <property type="entry name" value="BLR7027 PROTEIN"/>
    <property type="match status" value="1"/>
</dbReference>
<evidence type="ECO:0000313" key="7">
    <source>
        <dbReference type="EMBL" id="GJD89292.1"/>
    </source>
</evidence>
<dbReference type="CDD" id="cd07209">
    <property type="entry name" value="Pat_hypo_Ecoli_Z1214_like"/>
    <property type="match status" value="1"/>
</dbReference>
<keyword evidence="1 4" id="KW-0378">Hydrolase</keyword>
<dbReference type="SUPFAM" id="SSF52151">
    <property type="entry name" value="FabD/lysophospholipase-like"/>
    <property type="match status" value="1"/>
</dbReference>
<feature type="active site" description="Nucleophile" evidence="4">
    <location>
        <position position="92"/>
    </location>
</feature>
<dbReference type="InterPro" id="IPR002641">
    <property type="entry name" value="PNPLA_dom"/>
</dbReference>
<organism evidence="7 8">
    <name type="scientific">Methylobacterium hispanicum</name>
    <dbReference type="NCBI Taxonomy" id="270350"/>
    <lineage>
        <taxon>Bacteria</taxon>
        <taxon>Pseudomonadati</taxon>
        <taxon>Pseudomonadota</taxon>
        <taxon>Alphaproteobacteria</taxon>
        <taxon>Hyphomicrobiales</taxon>
        <taxon>Methylobacteriaceae</taxon>
        <taxon>Methylobacterium</taxon>
    </lineage>
</organism>
<dbReference type="Pfam" id="PF01734">
    <property type="entry name" value="Patatin"/>
    <property type="match status" value="1"/>
</dbReference>
<dbReference type="InterPro" id="IPR050301">
    <property type="entry name" value="NTE"/>
</dbReference>
<feature type="domain" description="PNPLA" evidence="6">
    <location>
        <begin position="59"/>
        <end position="263"/>
    </location>
</feature>
<evidence type="ECO:0000256" key="1">
    <source>
        <dbReference type="ARBA" id="ARBA00022801"/>
    </source>
</evidence>
<name>A0AAV4ZM80_9HYPH</name>
<evidence type="ECO:0000259" key="6">
    <source>
        <dbReference type="PROSITE" id="PS51635"/>
    </source>
</evidence>
<reference evidence="7" key="1">
    <citation type="journal article" date="2016" name="Front. Microbiol.">
        <title>Genome Sequence of the Piezophilic, Mesophilic Sulfate-Reducing Bacterium Desulfovibrio indicus J2T.</title>
        <authorList>
            <person name="Cao J."/>
            <person name="Maignien L."/>
            <person name="Shao Z."/>
            <person name="Alain K."/>
            <person name="Jebbar M."/>
        </authorList>
    </citation>
    <scope>NUCLEOTIDE SEQUENCE</scope>
    <source>
        <strain evidence="7">DSM 16372</strain>
    </source>
</reference>
<dbReference type="EMBL" id="BPQO01000011">
    <property type="protein sequence ID" value="GJD89292.1"/>
    <property type="molecule type" value="Genomic_DNA"/>
</dbReference>
<dbReference type="GO" id="GO:0016042">
    <property type="term" value="P:lipid catabolic process"/>
    <property type="evidence" value="ECO:0007669"/>
    <property type="project" value="UniProtKB-UniRule"/>
</dbReference>
<proteinExistence type="predicted"/>
<feature type="compositionally biased region" description="Basic residues" evidence="5">
    <location>
        <begin position="1"/>
        <end position="12"/>
    </location>
</feature>
<dbReference type="Gene3D" id="3.40.1090.10">
    <property type="entry name" value="Cytosolic phospholipase A2 catalytic domain"/>
    <property type="match status" value="2"/>
</dbReference>
<dbReference type="AlphaFoldDB" id="A0AAV4ZM80"/>
<keyword evidence="3 4" id="KW-0443">Lipid metabolism</keyword>
<comment type="caution">
    <text evidence="7">The sequence shown here is derived from an EMBL/GenBank/DDBJ whole genome shotgun (WGS) entry which is preliminary data.</text>
</comment>
<evidence type="ECO:0000313" key="8">
    <source>
        <dbReference type="Proteomes" id="UP001055247"/>
    </source>
</evidence>
<feature type="short sequence motif" description="GXSXG" evidence="4">
    <location>
        <begin position="90"/>
        <end position="94"/>
    </location>
</feature>
<feature type="active site" description="Proton acceptor" evidence="4">
    <location>
        <position position="250"/>
    </location>
</feature>
<comment type="caution">
    <text evidence="4">Lacks conserved residue(s) required for the propagation of feature annotation.</text>
</comment>
<evidence type="ECO:0000256" key="2">
    <source>
        <dbReference type="ARBA" id="ARBA00022963"/>
    </source>
</evidence>
<sequence>MPHGQPWHHKAQPHLPSSPNDYDPSTLVSGNDPGEASIAGSDRDALTAVVSSGSRDIALVLSGGNALGAYHAGVYEVLHERGIRPDWIVGASMGAVTAAIVAGNTPEDRVAKLRGFWAEATQHTGPSISGMLKPRQVYNGLHAVLTLMWGRPNIFQHRWPGLWSALPGVPNDVAMFDHAPLLSSLNRYVDFDRLNRGDVRVTIGCVDVATGEEVYFDTAHGTVRAEHVLASTSLLPAFPPVEIDGRLLCDLGYTNNLPLDPVFADAPERDLLCIASDLFNLQAPRPASLDAVLERANDLIFASAGRRTISALEREYEMRQRLEPNGPTVTLLHTVYKAAADQLSAKSFDFSPSSIRDRWSAGGRDMANGLARLTGGAPNGRRFVYEAV</sequence>
<dbReference type="Pfam" id="PF12536">
    <property type="entry name" value="DUF3734"/>
    <property type="match status" value="1"/>
</dbReference>
<dbReference type="InterPro" id="IPR021095">
    <property type="entry name" value="DUF3734"/>
</dbReference>
<evidence type="ECO:0000256" key="5">
    <source>
        <dbReference type="SAM" id="MobiDB-lite"/>
    </source>
</evidence>
<keyword evidence="8" id="KW-1185">Reference proteome</keyword>
<reference evidence="7" key="2">
    <citation type="submission" date="2021-08" db="EMBL/GenBank/DDBJ databases">
        <authorList>
            <person name="Tani A."/>
            <person name="Ola A."/>
            <person name="Ogura Y."/>
            <person name="Katsura K."/>
            <person name="Hayashi T."/>
        </authorList>
    </citation>
    <scope>NUCLEOTIDE SEQUENCE</scope>
    <source>
        <strain evidence="7">DSM 16372</strain>
    </source>
</reference>
<keyword evidence="2 4" id="KW-0442">Lipid degradation</keyword>
<dbReference type="PANTHER" id="PTHR14226">
    <property type="entry name" value="NEUROPATHY TARGET ESTERASE/SWISS CHEESE D.MELANOGASTER"/>
    <property type="match status" value="1"/>
</dbReference>
<dbReference type="PROSITE" id="PS51635">
    <property type="entry name" value="PNPLA"/>
    <property type="match status" value="1"/>
</dbReference>